<feature type="transmembrane region" description="Helical" evidence="4">
    <location>
        <begin position="12"/>
        <end position="30"/>
    </location>
</feature>
<dbReference type="InterPro" id="IPR045019">
    <property type="entry name" value="BETA-OHASE-like"/>
</dbReference>
<dbReference type="Pfam" id="PF04116">
    <property type="entry name" value="FA_hydroxylase"/>
    <property type="match status" value="1"/>
</dbReference>
<keyword evidence="4" id="KW-0472">Membrane</keyword>
<dbReference type="GO" id="GO:0016119">
    <property type="term" value="P:carotene metabolic process"/>
    <property type="evidence" value="ECO:0007669"/>
    <property type="project" value="TreeGrafter"/>
</dbReference>
<evidence type="ECO:0000313" key="7">
    <source>
        <dbReference type="Proteomes" id="UP000470772"/>
    </source>
</evidence>
<sequence length="163" mass="18870">MSSFSFYPMLETLELTAIGILSFFGMEFLARFLHKYVMHGALWFLHEDHHRKKQAELEKNDAFGIIFAGIAILLIVEWLRTGNPLPFAVAVGMTAYGAAYAFVHDMIIHDRHLHLRSWGLRHQPFRELILVHDVHHRDGRGNWGFLLVIRGIDKIPEEARQKA</sequence>
<name>A0A6A9QJ41_SULME</name>
<keyword evidence="4" id="KW-1133">Transmembrane helix</keyword>
<evidence type="ECO:0000259" key="5">
    <source>
        <dbReference type="Pfam" id="PF04116"/>
    </source>
</evidence>
<gene>
    <name evidence="6" type="ORF">GC250_06005</name>
</gene>
<keyword evidence="4" id="KW-0812">Transmembrane</keyword>
<proteinExistence type="inferred from homology"/>
<dbReference type="InterPro" id="IPR006694">
    <property type="entry name" value="Fatty_acid_hydroxylase"/>
</dbReference>
<evidence type="ECO:0000256" key="3">
    <source>
        <dbReference type="ARBA" id="ARBA00023002"/>
    </source>
</evidence>
<dbReference type="EMBL" id="WGGD01000005">
    <property type="protein sequence ID" value="MUN28996.1"/>
    <property type="molecule type" value="Genomic_DNA"/>
</dbReference>
<feature type="transmembrane region" description="Helical" evidence="4">
    <location>
        <begin position="62"/>
        <end position="79"/>
    </location>
</feature>
<accession>A0A6A9QJ41</accession>
<comment type="caution">
    <text evidence="6">The sequence shown here is derived from an EMBL/GenBank/DDBJ whole genome shotgun (WGS) entry which is preliminary data.</text>
</comment>
<evidence type="ECO:0000256" key="2">
    <source>
        <dbReference type="ARBA" id="ARBA00022746"/>
    </source>
</evidence>
<evidence type="ECO:0000313" key="6">
    <source>
        <dbReference type="EMBL" id="MUN28996.1"/>
    </source>
</evidence>
<feature type="domain" description="Fatty acid hydroxylase" evidence="5">
    <location>
        <begin position="21"/>
        <end position="149"/>
    </location>
</feature>
<dbReference type="GO" id="GO:0005506">
    <property type="term" value="F:iron ion binding"/>
    <property type="evidence" value="ECO:0007669"/>
    <property type="project" value="InterPro"/>
</dbReference>
<evidence type="ECO:0000256" key="4">
    <source>
        <dbReference type="SAM" id="Phobius"/>
    </source>
</evidence>
<keyword evidence="2" id="KW-0125">Carotenoid biosynthesis</keyword>
<dbReference type="Proteomes" id="UP000470772">
    <property type="component" value="Unassembled WGS sequence"/>
</dbReference>
<dbReference type="PANTHER" id="PTHR31899:SF9">
    <property type="entry name" value="BETA-CAROTENE 3-HYDROXYLASE 1, CHLOROPLASTIC"/>
    <property type="match status" value="1"/>
</dbReference>
<evidence type="ECO:0000256" key="1">
    <source>
        <dbReference type="ARBA" id="ARBA00009324"/>
    </source>
</evidence>
<feature type="transmembrane region" description="Helical" evidence="4">
    <location>
        <begin position="85"/>
        <end position="103"/>
    </location>
</feature>
<dbReference type="AlphaFoldDB" id="A0A6A9QJ41"/>
<reference evidence="6 7" key="1">
    <citation type="submission" date="2019-10" db="EMBL/GenBank/DDBJ databases">
        <title>Sequencing and Assembly of Multiple Reported Metal-Biooxidizing Members of the Extremely Thermoacidophilic Archaeal Family Sulfolobaceae.</title>
        <authorList>
            <person name="Counts J.A."/>
            <person name="Kelly R.M."/>
        </authorList>
    </citation>
    <scope>NUCLEOTIDE SEQUENCE [LARGE SCALE GENOMIC DNA]</scope>
    <source>
        <strain evidence="6 7">DSM 6482</strain>
    </source>
</reference>
<dbReference type="GO" id="GO:0016123">
    <property type="term" value="P:xanthophyll biosynthetic process"/>
    <property type="evidence" value="ECO:0007669"/>
    <property type="project" value="TreeGrafter"/>
</dbReference>
<organism evidence="6 7">
    <name type="scientific">Sulfuracidifex metallicus DSM 6482 = JCM 9184</name>
    <dbReference type="NCBI Taxonomy" id="523847"/>
    <lineage>
        <taxon>Archaea</taxon>
        <taxon>Thermoproteota</taxon>
        <taxon>Thermoprotei</taxon>
        <taxon>Sulfolobales</taxon>
        <taxon>Sulfolobaceae</taxon>
        <taxon>Sulfuracidifex</taxon>
    </lineage>
</organism>
<keyword evidence="3" id="KW-0560">Oxidoreductase</keyword>
<comment type="similarity">
    <text evidence="1">Belongs to the sterol desaturase family.</text>
</comment>
<keyword evidence="7" id="KW-1185">Reference proteome</keyword>
<dbReference type="GO" id="GO:0010291">
    <property type="term" value="F:beta-carotene 3-hydroxylase activity"/>
    <property type="evidence" value="ECO:0007669"/>
    <property type="project" value="TreeGrafter"/>
</dbReference>
<dbReference type="PANTHER" id="PTHR31899">
    <property type="entry name" value="BETA-CAROTENE 3-HYDROXYLASE 1, CHLOROPLASTIC"/>
    <property type="match status" value="1"/>
</dbReference>
<protein>
    <submittedName>
        <fullName evidence="6">Porin</fullName>
    </submittedName>
</protein>